<name>A0ABS0D9L0_9NOCA</name>
<dbReference type="Gene3D" id="3.40.710.10">
    <property type="entry name" value="DD-peptidase/beta-lactamase superfamily"/>
    <property type="match status" value="1"/>
</dbReference>
<keyword evidence="2" id="KW-1185">Reference proteome</keyword>
<proteinExistence type="predicted"/>
<accession>A0ABS0D9L0</accession>
<gene>
    <name evidence="1" type="ORF">IU449_09700</name>
</gene>
<organism evidence="1 2">
    <name type="scientific">Nocardia higoensis</name>
    <dbReference type="NCBI Taxonomy" id="228599"/>
    <lineage>
        <taxon>Bacteria</taxon>
        <taxon>Bacillati</taxon>
        <taxon>Actinomycetota</taxon>
        <taxon>Actinomycetes</taxon>
        <taxon>Mycobacteriales</taxon>
        <taxon>Nocardiaceae</taxon>
        <taxon>Nocardia</taxon>
    </lineage>
</organism>
<sequence>MVAALGGGVLVSALLIGCTVDRESGVDADAAVLPATETTTTVTGAPIEVTLPGTLAADFQLWKADIDGRAGMAVMPVGGTRPVVFGDWTSGPAWSTIKVPLVIAAQRANANASTYSINAAVTASDNTAADALWQGLGGGKQAAQAIEAVLREAGDSTTAVPATRPRPEHSAFGQSEWSLTEQIRFAAKLPCLPGAQTVLELMGEIIPDHQWGLGTVTGANFKGGWGPDTSGNYLVRQFGIIDGPGGRIAVALAAEPESGSFADGMAALNGMAELVSQHLDELAGGSCPS</sequence>
<evidence type="ECO:0000313" key="1">
    <source>
        <dbReference type="EMBL" id="MBF6354815.1"/>
    </source>
</evidence>
<dbReference type="EMBL" id="JADLQN010000001">
    <property type="protein sequence ID" value="MBF6354815.1"/>
    <property type="molecule type" value="Genomic_DNA"/>
</dbReference>
<evidence type="ECO:0008006" key="3">
    <source>
        <dbReference type="Google" id="ProtNLM"/>
    </source>
</evidence>
<comment type="caution">
    <text evidence="1">The sequence shown here is derived from an EMBL/GenBank/DDBJ whole genome shotgun (WGS) entry which is preliminary data.</text>
</comment>
<dbReference type="SUPFAM" id="SSF56601">
    <property type="entry name" value="beta-lactamase/transpeptidase-like"/>
    <property type="match status" value="1"/>
</dbReference>
<evidence type="ECO:0000313" key="2">
    <source>
        <dbReference type="Proteomes" id="UP000707731"/>
    </source>
</evidence>
<dbReference type="Proteomes" id="UP000707731">
    <property type="component" value="Unassembled WGS sequence"/>
</dbReference>
<reference evidence="1 2" key="1">
    <citation type="submission" date="2020-10" db="EMBL/GenBank/DDBJ databases">
        <title>Identification of Nocardia species via Next-generation sequencing and recognition of intraspecies genetic diversity.</title>
        <authorList>
            <person name="Li P."/>
            <person name="Li P."/>
            <person name="Lu B."/>
        </authorList>
    </citation>
    <scope>NUCLEOTIDE SEQUENCE [LARGE SCALE GENOMIC DNA]</scope>
    <source>
        <strain evidence="1 2">BJ06-0143</strain>
    </source>
</reference>
<protein>
    <recommendedName>
        <fullName evidence="3">Serine hydrolase</fullName>
    </recommendedName>
</protein>
<dbReference type="InterPro" id="IPR012338">
    <property type="entry name" value="Beta-lactam/transpept-like"/>
</dbReference>